<evidence type="ECO:0000313" key="1">
    <source>
        <dbReference type="EMBL" id="EOQ99323.1"/>
    </source>
</evidence>
<dbReference type="Proteomes" id="UP000014064">
    <property type="component" value="Unassembled WGS sequence"/>
</dbReference>
<proteinExistence type="predicted"/>
<dbReference type="KEGG" id="wic:J056_001879"/>
<protein>
    <submittedName>
        <fullName evidence="1">Uncharacterized protein</fullName>
    </submittedName>
</protein>
<sequence>MNEISRSPTPANKNGLSGSFSSYVSTNATTIGNSSGYNINSIGIDVFEDTDSDEEFDSAHLSAASDAISDVNPNTISIPAPTVTQQINPKLMHVINKLGIDVNEISSAQSYNDLNTIANQYIERNDFIINKCEIFLEELNIEVSGIINCKNIRKTAKRYKNRVVKNTGKLQYYQIRFGEISGFSVEENVKLIEAFSNISFKGDSKLKKSYVHRWAVILSESRDDTLGTRHPKRDIHMGNKVKKPVKKIKNAFTRDVFIDCRFHKPVEIERIFLNAQGL</sequence>
<organism evidence="1 2">
    <name type="scientific">Wallemia ichthyophaga (strain EXF-994 / CBS 113033)</name>
    <dbReference type="NCBI Taxonomy" id="1299270"/>
    <lineage>
        <taxon>Eukaryota</taxon>
        <taxon>Fungi</taxon>
        <taxon>Dikarya</taxon>
        <taxon>Basidiomycota</taxon>
        <taxon>Wallemiomycotina</taxon>
        <taxon>Wallemiomycetes</taxon>
        <taxon>Wallemiales</taxon>
        <taxon>Wallemiaceae</taxon>
        <taxon>Wallemia</taxon>
    </lineage>
</organism>
<dbReference type="GeneID" id="20374831"/>
<gene>
    <name evidence="1" type="ORF">J056_001879</name>
</gene>
<reference evidence="2" key="1">
    <citation type="journal article" date="2013" name="BMC Genomics">
        <title>Genome and transcriptome sequencing of the halophilic fungus Wallemia ichthyophaga: haloadaptations present and absent.</title>
        <authorList>
            <person name="Zajc J."/>
            <person name="Liu Y."/>
            <person name="Dai W."/>
            <person name="Yang Z."/>
            <person name="Hu J."/>
            <person name="Gostincar C."/>
            <person name="Gunde-Cimerman N."/>
        </authorList>
    </citation>
    <scope>NUCLEOTIDE SEQUENCE [LARGE SCALE GENOMIC DNA]</scope>
    <source>
        <strain evidence="2">EXF-994 / CBS 113033</strain>
    </source>
</reference>
<dbReference type="AlphaFoldDB" id="R9AAS9"/>
<name>R9AAS9_WALI9</name>
<accession>R9AAS9</accession>
<dbReference type="EMBL" id="KE007242">
    <property type="protein sequence ID" value="EOQ99323.1"/>
    <property type="molecule type" value="Genomic_DNA"/>
</dbReference>
<dbReference type="HOGENOM" id="CLU_1001854_0_0_1"/>
<evidence type="ECO:0000313" key="2">
    <source>
        <dbReference type="Proteomes" id="UP000014064"/>
    </source>
</evidence>
<dbReference type="RefSeq" id="XP_009269782.1">
    <property type="nucleotide sequence ID" value="XM_009271507.1"/>
</dbReference>
<keyword evidence="2" id="KW-1185">Reference proteome</keyword>